<dbReference type="STRING" id="1262450.S3CC33"/>
<dbReference type="OrthoDB" id="408631at2759"/>
<evidence type="ECO:0000259" key="2">
    <source>
        <dbReference type="Pfam" id="PF07859"/>
    </source>
</evidence>
<organism evidence="3 4">
    <name type="scientific">Ophiostoma piceae (strain UAMH 11346)</name>
    <name type="common">Sap stain fungus</name>
    <dbReference type="NCBI Taxonomy" id="1262450"/>
    <lineage>
        <taxon>Eukaryota</taxon>
        <taxon>Fungi</taxon>
        <taxon>Dikarya</taxon>
        <taxon>Ascomycota</taxon>
        <taxon>Pezizomycotina</taxon>
        <taxon>Sordariomycetes</taxon>
        <taxon>Sordariomycetidae</taxon>
        <taxon>Ophiostomatales</taxon>
        <taxon>Ophiostomataceae</taxon>
        <taxon>Ophiostoma</taxon>
    </lineage>
</organism>
<dbReference type="PANTHER" id="PTHR48081">
    <property type="entry name" value="AB HYDROLASE SUPERFAMILY PROTEIN C4A8.06C"/>
    <property type="match status" value="1"/>
</dbReference>
<protein>
    <submittedName>
        <fullName evidence="3">Alpha beta-hydrolase</fullName>
    </submittedName>
</protein>
<feature type="domain" description="Alpha/beta hydrolase fold-3" evidence="2">
    <location>
        <begin position="119"/>
        <end position="355"/>
    </location>
</feature>
<dbReference type="EMBL" id="KE148164">
    <property type="protein sequence ID" value="EPE03833.1"/>
    <property type="molecule type" value="Genomic_DNA"/>
</dbReference>
<evidence type="ECO:0000313" key="3">
    <source>
        <dbReference type="EMBL" id="EPE03833.1"/>
    </source>
</evidence>
<dbReference type="eggNOG" id="KOG1515">
    <property type="taxonomic scope" value="Eukaryota"/>
</dbReference>
<dbReference type="Gene3D" id="3.40.50.1820">
    <property type="entry name" value="alpha/beta hydrolase"/>
    <property type="match status" value="1"/>
</dbReference>
<dbReference type="Proteomes" id="UP000016923">
    <property type="component" value="Unassembled WGS sequence"/>
</dbReference>
<accession>S3CC33</accession>
<dbReference type="InterPro" id="IPR013094">
    <property type="entry name" value="AB_hydrolase_3"/>
</dbReference>
<proteinExistence type="predicted"/>
<dbReference type="InterPro" id="IPR050300">
    <property type="entry name" value="GDXG_lipolytic_enzyme"/>
</dbReference>
<dbReference type="SUPFAM" id="SSF53474">
    <property type="entry name" value="alpha/beta-Hydrolases"/>
    <property type="match status" value="1"/>
</dbReference>
<gene>
    <name evidence="3" type="ORF">F503_01723</name>
</gene>
<name>S3CC33_OPHP1</name>
<dbReference type="VEuPathDB" id="FungiDB:F503_01723"/>
<sequence>MAGASIPERAVDKPDPADYIEAHILPRMDPEIVDYITPMVKNLPAKPATIEDIRANPAAFRGRISVDTSEGFEGMTQYELTSKDGGTFPIRVYHPHGAAAQENLGAVGATANAGAGVHINFHGGGFVLGDLYTEAQLCLSMREAGIVVVDVNYRHCPDTLWGKCFEDAWAVLLWVRENASSLKVNPASLSIGGVSAGGYISTVLHQRARDEGIPLRLVMPTVPATSGSLFYDFYTDSPFSSFHEFVRTPILSWARIQSFAGMVVDSVTDEQAGVDRSDAAAASRKKKIAFLKKTWPTEWVAPLSNTNFKDLAPVFVRTAELDLLRDEGEAYAMAVVKAGGTATLKRYPGTLHTFMFLDFGVQKHAYDVDSIVALRQAHGLAPLALDEIKARVDRVLAEVKAQQQREKEQGKKY</sequence>
<dbReference type="PANTHER" id="PTHR48081:SF8">
    <property type="entry name" value="ALPHA_BETA HYDROLASE FOLD-3 DOMAIN-CONTAINING PROTEIN-RELATED"/>
    <property type="match status" value="1"/>
</dbReference>
<keyword evidence="1 3" id="KW-0378">Hydrolase</keyword>
<dbReference type="AlphaFoldDB" id="S3CC33"/>
<dbReference type="InterPro" id="IPR029058">
    <property type="entry name" value="AB_hydrolase_fold"/>
</dbReference>
<dbReference type="OMA" id="EWWLAPI"/>
<dbReference type="HOGENOM" id="CLU_012494_6_2_1"/>
<evidence type="ECO:0000256" key="1">
    <source>
        <dbReference type="ARBA" id="ARBA00022801"/>
    </source>
</evidence>
<evidence type="ECO:0000313" key="4">
    <source>
        <dbReference type="Proteomes" id="UP000016923"/>
    </source>
</evidence>
<dbReference type="Pfam" id="PF07859">
    <property type="entry name" value="Abhydrolase_3"/>
    <property type="match status" value="1"/>
</dbReference>
<reference evidence="3 4" key="1">
    <citation type="journal article" date="2013" name="BMC Genomics">
        <title>The genome and transcriptome of the pine saprophyte Ophiostoma piceae, and a comparison with the bark beetle-associated pine pathogen Grosmannia clavigera.</title>
        <authorList>
            <person name="Haridas S."/>
            <person name="Wang Y."/>
            <person name="Lim L."/>
            <person name="Massoumi Alamouti S."/>
            <person name="Jackman S."/>
            <person name="Docking R."/>
            <person name="Robertson G."/>
            <person name="Birol I."/>
            <person name="Bohlmann J."/>
            <person name="Breuil C."/>
        </authorList>
    </citation>
    <scope>NUCLEOTIDE SEQUENCE [LARGE SCALE GENOMIC DNA]</scope>
    <source>
        <strain evidence="3 4">UAMH 11346</strain>
    </source>
</reference>
<dbReference type="GO" id="GO:0016787">
    <property type="term" value="F:hydrolase activity"/>
    <property type="evidence" value="ECO:0007669"/>
    <property type="project" value="UniProtKB-KW"/>
</dbReference>
<keyword evidence="4" id="KW-1185">Reference proteome</keyword>